<evidence type="ECO:0000256" key="1">
    <source>
        <dbReference type="SAM" id="Phobius"/>
    </source>
</evidence>
<dbReference type="EMBL" id="QUOV01000001">
    <property type="protein sequence ID" value="REL35687.1"/>
    <property type="molecule type" value="Genomic_DNA"/>
</dbReference>
<sequence length="1020" mass="111842">MDIARYSLIRPINVWLITLCLLVGGVIGLNDIGRLEDPAFTIKQAVIMTYYPGANAEKVEKEVTEQLEIALQQMWQLKRVESESKPGFSRITMEVKSNLDGPLLPQIWDELRKRLRDVRADLPLGASQPVVIDDFGDVFGIYYALTAPDFSAYQMREFSRIIRRELLTVDGVAKVAVSGILEEQIVAEIDLYQIAGLGLSFPDIEQILASNLKPFAGGRLYVGDKQIRIPVSAATDKIAEIENISFVLPGRNASIKIKDVATLSLQPVDIPSDLKRYNGESAITLSISAQNDVNIVEVGERIEAKLANVLAGLPAGIDVSPIYNQAKIVDKAVDGFILNLEMSVAVVTIALCIFMGWRSGVVVGGTLLVTVLGTVLIMWLYGLQLERISLGAMVIAMGMLVDNAIVVAEGMMLRMEKGKSALESASFIVKRTQWPLLGATIIGIAAFSGIGLSDDATGEFLFSLFAVVLISLMLSWVLAVSLTPLLGKYFYKVAATETEHEQHSFFHRGYLVLLRNALHYRGLSVLVLLVITVGAYASFGLIKQGFFPPSNTPNFFVHYWGPQDSDIRATEKYMKAGESLILETEGVSSLTTFIGRGAERFTLVYGPQMPNESYGMYLVRVDDAKDIPRIAKDLGERLQAINPNANYYPEVMQFGPSSGAKLQVRFSGSDPVVLRDLAEQAKTLYQQDGNIRDVRHNWRTKGMVLMPEYDINAAGMAGVSRSDFNQTVQFYTNGLTVGQLQEGDYLYPIVAKNRVTQGESGPAQLGELENGLVWSASQRTYIPFRQVSGNTSFDSEEMLINRRDRVRTITVMAEAGYNETAGAAFNRMRPLIEAIELPDGYQLEWGGEFESSRDAQAALGKGLPLGFLVMFIISVLLFGRTRQPLIIWLVVPMAIVGVVAGLLIADLPFGFMSLLGFLSLFGMLIKNAIVLLEEIDLQIEEGKAKGVAIVDASLSRLRPVSLAAITTILGVMPLIADPFFADMSVTIMGGLAFATLLTLVAVPVLYSILYRIKVTKVKSA</sequence>
<dbReference type="Pfam" id="PF00873">
    <property type="entry name" value="ACR_tran"/>
    <property type="match status" value="1"/>
</dbReference>
<feature type="transmembrane region" description="Helical" evidence="1">
    <location>
        <begin position="523"/>
        <end position="542"/>
    </location>
</feature>
<feature type="transmembrane region" description="Helical" evidence="1">
    <location>
        <begin position="361"/>
        <end position="382"/>
    </location>
</feature>
<proteinExistence type="predicted"/>
<feature type="transmembrane region" description="Helical" evidence="1">
    <location>
        <begin position="434"/>
        <end position="454"/>
    </location>
</feature>
<feature type="transmembrane region" description="Helical" evidence="1">
    <location>
        <begin position="987"/>
        <end position="1009"/>
    </location>
</feature>
<evidence type="ECO:0000313" key="2">
    <source>
        <dbReference type="EMBL" id="REL35687.1"/>
    </source>
</evidence>
<feature type="transmembrane region" description="Helical" evidence="1">
    <location>
        <begin position="858"/>
        <end position="878"/>
    </location>
</feature>
<feature type="transmembrane region" description="Helical" evidence="1">
    <location>
        <begin position="336"/>
        <end position="354"/>
    </location>
</feature>
<protein>
    <submittedName>
        <fullName evidence="2">AcrB/AcrD/AcrF family protein</fullName>
    </submittedName>
</protein>
<dbReference type="PRINTS" id="PR00702">
    <property type="entry name" value="ACRIFLAVINRP"/>
</dbReference>
<dbReference type="SUPFAM" id="SSF82714">
    <property type="entry name" value="Multidrug efflux transporter AcrB TolC docking domain, DN and DC subdomains"/>
    <property type="match status" value="1"/>
</dbReference>
<evidence type="ECO:0000313" key="3">
    <source>
        <dbReference type="Proteomes" id="UP000256999"/>
    </source>
</evidence>
<keyword evidence="1" id="KW-1133">Transmembrane helix</keyword>
<dbReference type="Proteomes" id="UP000256999">
    <property type="component" value="Unassembled WGS sequence"/>
</dbReference>
<dbReference type="Gene3D" id="3.30.70.1430">
    <property type="entry name" value="Multidrug efflux transporter AcrB pore domain"/>
    <property type="match status" value="2"/>
</dbReference>
<feature type="transmembrane region" description="Helical" evidence="1">
    <location>
        <begin position="460"/>
        <end position="482"/>
    </location>
</feature>
<keyword evidence="1" id="KW-0472">Membrane</keyword>
<feature type="transmembrane region" description="Helical" evidence="1">
    <location>
        <begin position="885"/>
        <end position="905"/>
    </location>
</feature>
<gene>
    <name evidence="2" type="ORF">DXX92_10245</name>
</gene>
<reference evidence="2 3" key="1">
    <citation type="submission" date="2018-08" db="EMBL/GenBank/DDBJ databases">
        <title>Thalassotalea euphylliae genome.</title>
        <authorList>
            <person name="Summers S."/>
            <person name="Rice S.A."/>
            <person name="Freckelton M.L."/>
            <person name="Nedved B.T."/>
            <person name="Hadfield M.G."/>
        </authorList>
    </citation>
    <scope>NUCLEOTIDE SEQUENCE [LARGE SCALE GENOMIC DNA]</scope>
    <source>
        <strain evidence="2 3">H2</strain>
    </source>
</reference>
<dbReference type="GO" id="GO:0042910">
    <property type="term" value="F:xenobiotic transmembrane transporter activity"/>
    <property type="evidence" value="ECO:0007669"/>
    <property type="project" value="TreeGrafter"/>
</dbReference>
<feature type="transmembrane region" description="Helical" evidence="1">
    <location>
        <begin position="388"/>
        <end position="413"/>
    </location>
</feature>
<dbReference type="SUPFAM" id="SSF82866">
    <property type="entry name" value="Multidrug efflux transporter AcrB transmembrane domain"/>
    <property type="match status" value="2"/>
</dbReference>
<dbReference type="InterPro" id="IPR027463">
    <property type="entry name" value="AcrB_DN_DC_subdom"/>
</dbReference>
<dbReference type="AlphaFoldDB" id="A0A3E0UGH4"/>
<organism evidence="2 3">
    <name type="scientific">Thalassotalea euphylliae</name>
    <dbReference type="NCBI Taxonomy" id="1655234"/>
    <lineage>
        <taxon>Bacteria</taxon>
        <taxon>Pseudomonadati</taxon>
        <taxon>Pseudomonadota</taxon>
        <taxon>Gammaproteobacteria</taxon>
        <taxon>Alteromonadales</taxon>
        <taxon>Colwelliaceae</taxon>
        <taxon>Thalassotalea</taxon>
    </lineage>
</organism>
<dbReference type="Gene3D" id="3.30.70.1320">
    <property type="entry name" value="Multidrug efflux transporter AcrB pore domain like"/>
    <property type="match status" value="1"/>
</dbReference>
<dbReference type="Gene3D" id="3.30.2090.10">
    <property type="entry name" value="Multidrug efflux transporter AcrB TolC docking domain, DN and DC subdomains"/>
    <property type="match status" value="2"/>
</dbReference>
<dbReference type="PANTHER" id="PTHR32063">
    <property type="match status" value="1"/>
</dbReference>
<feature type="transmembrane region" description="Helical" evidence="1">
    <location>
        <begin position="962"/>
        <end position="981"/>
    </location>
</feature>
<name>A0A3E0UGH4_9GAMM</name>
<dbReference type="RefSeq" id="WP_116000359.1">
    <property type="nucleotide sequence ID" value="NZ_QUOV01000001.1"/>
</dbReference>
<dbReference type="SUPFAM" id="SSF82693">
    <property type="entry name" value="Multidrug efflux transporter AcrB pore domain, PN1, PN2, PC1 and PC2 subdomains"/>
    <property type="match status" value="2"/>
</dbReference>
<keyword evidence="1" id="KW-0812">Transmembrane</keyword>
<dbReference type="Gene3D" id="3.30.70.1440">
    <property type="entry name" value="Multidrug efflux transporter AcrB pore domain"/>
    <property type="match status" value="1"/>
</dbReference>
<dbReference type="GO" id="GO:0005886">
    <property type="term" value="C:plasma membrane"/>
    <property type="evidence" value="ECO:0007669"/>
    <property type="project" value="TreeGrafter"/>
</dbReference>
<feature type="transmembrane region" description="Helical" evidence="1">
    <location>
        <begin position="911"/>
        <end position="932"/>
    </location>
</feature>
<dbReference type="OrthoDB" id="9757940at2"/>
<dbReference type="PANTHER" id="PTHR32063:SF18">
    <property type="entry name" value="CATION EFFLUX SYSTEM PROTEIN"/>
    <property type="match status" value="1"/>
</dbReference>
<comment type="caution">
    <text evidence="2">The sequence shown here is derived from an EMBL/GenBank/DDBJ whole genome shotgun (WGS) entry which is preliminary data.</text>
</comment>
<accession>A0A3E0UGH4</accession>
<feature type="transmembrane region" description="Helical" evidence="1">
    <location>
        <begin position="12"/>
        <end position="29"/>
    </location>
</feature>
<dbReference type="InterPro" id="IPR001036">
    <property type="entry name" value="Acrflvin-R"/>
</dbReference>
<dbReference type="Gene3D" id="1.20.1640.10">
    <property type="entry name" value="Multidrug efflux transporter AcrB transmembrane domain"/>
    <property type="match status" value="2"/>
</dbReference>